<feature type="transmembrane region" description="Helical" evidence="9">
    <location>
        <begin position="642"/>
        <end position="663"/>
    </location>
</feature>
<keyword evidence="3 9" id="KW-1133">Transmembrane helix</keyword>
<dbReference type="InterPro" id="IPR050125">
    <property type="entry name" value="GPCR_opsins"/>
</dbReference>
<dbReference type="AlphaFoldDB" id="A0A3M6U6Y8"/>
<evidence type="ECO:0000256" key="2">
    <source>
        <dbReference type="ARBA" id="ARBA00022692"/>
    </source>
</evidence>
<evidence type="ECO:0000313" key="11">
    <source>
        <dbReference type="EMBL" id="RMX49443.1"/>
    </source>
</evidence>
<comment type="caution">
    <text evidence="11">The sequence shown here is derived from an EMBL/GenBank/DDBJ whole genome shotgun (WGS) entry which is preliminary data.</text>
</comment>
<evidence type="ECO:0000259" key="10">
    <source>
        <dbReference type="PROSITE" id="PS50262"/>
    </source>
</evidence>
<proteinExistence type="inferred from homology"/>
<dbReference type="GO" id="GO:0004930">
    <property type="term" value="F:G protein-coupled receptor activity"/>
    <property type="evidence" value="ECO:0007669"/>
    <property type="project" value="UniProtKB-KW"/>
</dbReference>
<gene>
    <name evidence="11" type="ORF">pdam_00013358</name>
</gene>
<keyword evidence="7 8" id="KW-0807">Transducer</keyword>
<dbReference type="Proteomes" id="UP000275408">
    <property type="component" value="Unassembled WGS sequence"/>
</dbReference>
<keyword evidence="4 8" id="KW-0297">G-protein coupled receptor</keyword>
<feature type="transmembrane region" description="Helical" evidence="9">
    <location>
        <begin position="392"/>
        <end position="412"/>
    </location>
</feature>
<dbReference type="SMART" id="SM01381">
    <property type="entry name" value="7TM_GPCR_Srsx"/>
    <property type="match status" value="1"/>
</dbReference>
<feature type="transmembrane region" description="Helical" evidence="9">
    <location>
        <begin position="551"/>
        <end position="574"/>
    </location>
</feature>
<dbReference type="PRINTS" id="PR00237">
    <property type="entry name" value="GPCRRHODOPSN"/>
</dbReference>
<sequence>NVNDDRCVNQASLKIDKTNKEGNVATYSLRFPAVDGEMADDLISRSLSLKIVEISSLIILNVLSLTGNTLVCISVYKNNRLRTTTNLYIIALAVSDLLSAVFVMPLGTGVLITSQWNFGEVLCQLHAFFSLFVIYVSPVTMGLTAVNRYVRMCKSDQQYRKLFSARKSRALLIMVWSFVACYVLVPRLTGLQGFEFVQGYAQCSLAHFSESGKMIHYGIVLTLFFLVPLMSTIISYIKVAKMIRQHNMGASSTIQRSTGNVAISAHEIKVSKSLFAVVFAFMICWIPFWVIVILRRFNLVGKMPRSFELLCMFLLYFSNTINPFIYAGMNHLFKREFRKILCCETKGRVGVTATEDGTQSATVIGNALTSRKDNYHIRSDNSNEGNFEELKFTTVTICTAFLGNFVLILAILRNPCLRTVTNMFLVCLSVVDILTASLVMPFTASIFIHSDWVFSDAVCTFQGIFAICLVWISLHMVTLMAVNRYFCVLRPRLYRKWFTKRFSIAMICAVTITPFVLTISPLFSGLFTYIFRPGKASCFMTFNPDKKLEKMTYILSLLCVYTILPMILITVCYYKVFRMIKEHAMATRNTIRQSGSLSSEELRMTKMLLVLVVTFVICWLPVTTVDSINAVLGTGSLPRGAYVTYTSFVYLSSCINPIVCLTLNGKIRRQAKKILLIKRTWQVADTELSMDTTVGSTVARVRQGAGLNKTPRDFST</sequence>
<dbReference type="CDD" id="cd00637">
    <property type="entry name" value="7tm_classA_rhodopsin-like"/>
    <property type="match status" value="2"/>
</dbReference>
<dbReference type="PANTHER" id="PTHR24240">
    <property type="entry name" value="OPSIN"/>
    <property type="match status" value="1"/>
</dbReference>
<feature type="non-terminal residue" evidence="11">
    <location>
        <position position="1"/>
    </location>
</feature>
<evidence type="ECO:0000256" key="8">
    <source>
        <dbReference type="RuleBase" id="RU000688"/>
    </source>
</evidence>
<feature type="non-terminal residue" evidence="11">
    <location>
        <position position="716"/>
    </location>
</feature>
<evidence type="ECO:0000313" key="12">
    <source>
        <dbReference type="Proteomes" id="UP000275408"/>
    </source>
</evidence>
<feature type="transmembrane region" description="Helical" evidence="9">
    <location>
        <begin position="274"/>
        <end position="294"/>
    </location>
</feature>
<accession>A0A3M6U6Y8</accession>
<dbReference type="OrthoDB" id="5957871at2759"/>
<evidence type="ECO:0000256" key="9">
    <source>
        <dbReference type="SAM" id="Phobius"/>
    </source>
</evidence>
<keyword evidence="5 9" id="KW-0472">Membrane</keyword>
<feature type="domain" description="G-protein coupled receptors family 1 profile" evidence="10">
    <location>
        <begin position="403"/>
        <end position="660"/>
    </location>
</feature>
<keyword evidence="2 8" id="KW-0812">Transmembrane</keyword>
<dbReference type="SUPFAM" id="SSF81321">
    <property type="entry name" value="Family A G protein-coupled receptor-like"/>
    <property type="match status" value="2"/>
</dbReference>
<feature type="transmembrane region" description="Helical" evidence="9">
    <location>
        <begin position="54"/>
        <end position="75"/>
    </location>
</feature>
<comment type="similarity">
    <text evidence="8">Belongs to the G-protein coupled receptor 1 family.</text>
</comment>
<evidence type="ECO:0000256" key="6">
    <source>
        <dbReference type="ARBA" id="ARBA00023170"/>
    </source>
</evidence>
<protein>
    <recommendedName>
        <fullName evidence="10">G-protein coupled receptors family 1 profile domain-containing protein</fullName>
    </recommendedName>
</protein>
<feature type="transmembrane region" description="Helical" evidence="9">
    <location>
        <begin position="171"/>
        <end position="194"/>
    </location>
</feature>
<dbReference type="InterPro" id="IPR000276">
    <property type="entry name" value="GPCR_Rhodpsn"/>
</dbReference>
<organism evidence="11 12">
    <name type="scientific">Pocillopora damicornis</name>
    <name type="common">Cauliflower coral</name>
    <name type="synonym">Millepora damicornis</name>
    <dbReference type="NCBI Taxonomy" id="46731"/>
    <lineage>
        <taxon>Eukaryota</taxon>
        <taxon>Metazoa</taxon>
        <taxon>Cnidaria</taxon>
        <taxon>Anthozoa</taxon>
        <taxon>Hexacorallia</taxon>
        <taxon>Scleractinia</taxon>
        <taxon>Astrocoeniina</taxon>
        <taxon>Pocilloporidae</taxon>
        <taxon>Pocillopora</taxon>
    </lineage>
</organism>
<dbReference type="PROSITE" id="PS00237">
    <property type="entry name" value="G_PROTEIN_RECEP_F1_1"/>
    <property type="match status" value="1"/>
</dbReference>
<comment type="subcellular location">
    <subcellularLocation>
        <location evidence="1">Membrane</location>
        <topology evidence="1">Multi-pass membrane protein</topology>
    </subcellularLocation>
</comment>
<feature type="transmembrane region" description="Helical" evidence="9">
    <location>
        <begin position="502"/>
        <end position="531"/>
    </location>
</feature>
<dbReference type="GO" id="GO:0016020">
    <property type="term" value="C:membrane"/>
    <property type="evidence" value="ECO:0007669"/>
    <property type="project" value="UniProtKB-SubCell"/>
</dbReference>
<feature type="transmembrane region" description="Helical" evidence="9">
    <location>
        <begin position="214"/>
        <end position="237"/>
    </location>
</feature>
<feature type="transmembrane region" description="Helical" evidence="9">
    <location>
        <begin position="460"/>
        <end position="482"/>
    </location>
</feature>
<name>A0A3M6U6Y8_POCDA</name>
<evidence type="ECO:0000256" key="4">
    <source>
        <dbReference type="ARBA" id="ARBA00023040"/>
    </source>
</evidence>
<evidence type="ECO:0000256" key="7">
    <source>
        <dbReference type="ARBA" id="ARBA00023224"/>
    </source>
</evidence>
<feature type="transmembrane region" description="Helical" evidence="9">
    <location>
        <begin position="87"/>
        <end position="107"/>
    </location>
</feature>
<dbReference type="Pfam" id="PF00001">
    <property type="entry name" value="7tm_1"/>
    <property type="match status" value="2"/>
</dbReference>
<feature type="transmembrane region" description="Helical" evidence="9">
    <location>
        <begin position="424"/>
        <end position="448"/>
    </location>
</feature>
<feature type="domain" description="G-protein coupled receptors family 1 profile" evidence="10">
    <location>
        <begin position="67"/>
        <end position="326"/>
    </location>
</feature>
<dbReference type="EMBL" id="RCHS01002141">
    <property type="protein sequence ID" value="RMX49443.1"/>
    <property type="molecule type" value="Genomic_DNA"/>
</dbReference>
<feature type="transmembrane region" description="Helical" evidence="9">
    <location>
        <begin position="604"/>
        <end position="622"/>
    </location>
</feature>
<dbReference type="Gene3D" id="1.20.1070.10">
    <property type="entry name" value="Rhodopsin 7-helix transmembrane proteins"/>
    <property type="match status" value="2"/>
</dbReference>
<dbReference type="PROSITE" id="PS50262">
    <property type="entry name" value="G_PROTEIN_RECEP_F1_2"/>
    <property type="match status" value="2"/>
</dbReference>
<keyword evidence="12" id="KW-1185">Reference proteome</keyword>
<evidence type="ECO:0000256" key="5">
    <source>
        <dbReference type="ARBA" id="ARBA00023136"/>
    </source>
</evidence>
<evidence type="ECO:0000256" key="3">
    <source>
        <dbReference type="ARBA" id="ARBA00022989"/>
    </source>
</evidence>
<reference evidence="11 12" key="1">
    <citation type="journal article" date="2018" name="Sci. Rep.">
        <title>Comparative analysis of the Pocillopora damicornis genome highlights role of immune system in coral evolution.</title>
        <authorList>
            <person name="Cunning R."/>
            <person name="Bay R.A."/>
            <person name="Gillette P."/>
            <person name="Baker A.C."/>
            <person name="Traylor-Knowles N."/>
        </authorList>
    </citation>
    <scope>NUCLEOTIDE SEQUENCE [LARGE SCALE GENOMIC DNA]</scope>
    <source>
        <strain evidence="11">RSMAS</strain>
        <tissue evidence="11">Whole animal</tissue>
    </source>
</reference>
<dbReference type="InterPro" id="IPR017452">
    <property type="entry name" value="GPCR_Rhodpsn_7TM"/>
</dbReference>
<keyword evidence="6 8" id="KW-0675">Receptor</keyword>
<feature type="transmembrane region" description="Helical" evidence="9">
    <location>
        <begin position="127"/>
        <end position="150"/>
    </location>
</feature>
<evidence type="ECO:0000256" key="1">
    <source>
        <dbReference type="ARBA" id="ARBA00004141"/>
    </source>
</evidence>